<comment type="similarity">
    <text evidence="1">Belongs to the FrmR/RcnR family.</text>
</comment>
<evidence type="ECO:0000256" key="1">
    <source>
        <dbReference type="ARBA" id="ARBA00005260"/>
    </source>
</evidence>
<evidence type="ECO:0000313" key="3">
    <source>
        <dbReference type="EMBL" id="PLW78353.1"/>
    </source>
</evidence>
<dbReference type="EMBL" id="PKUQ01000008">
    <property type="protein sequence ID" value="PLW78353.1"/>
    <property type="molecule type" value="Genomic_DNA"/>
</dbReference>
<keyword evidence="4" id="KW-1185">Reference proteome</keyword>
<dbReference type="CDD" id="cd10154">
    <property type="entry name" value="NreA-like_DUF156"/>
    <property type="match status" value="1"/>
</dbReference>
<dbReference type="InterPro" id="IPR003735">
    <property type="entry name" value="Metal_Tscrpt_repr"/>
</dbReference>
<comment type="caution">
    <text evidence="3">The sequence shown here is derived from an EMBL/GenBank/DDBJ whole genome shotgun (WGS) entry which is preliminary data.</text>
</comment>
<evidence type="ECO:0000256" key="2">
    <source>
        <dbReference type="SAM" id="MobiDB-lite"/>
    </source>
</evidence>
<dbReference type="Pfam" id="PF02583">
    <property type="entry name" value="Trns_repr_metal"/>
    <property type="match status" value="1"/>
</dbReference>
<name>A0A2N5XV11_9HYPH</name>
<gene>
    <name evidence="3" type="ORF">C0081_04465</name>
</gene>
<reference evidence="3 4" key="1">
    <citation type="submission" date="2018-01" db="EMBL/GenBank/DDBJ databases">
        <title>The draft genome sequence of Cohaesibacter sp. H1304.</title>
        <authorList>
            <person name="Wang N.-N."/>
            <person name="Du Z.-J."/>
        </authorList>
    </citation>
    <scope>NUCLEOTIDE SEQUENCE [LARGE SCALE GENOMIC DNA]</scope>
    <source>
        <strain evidence="3 4">H1304</strain>
    </source>
</reference>
<proteinExistence type="inferred from homology"/>
<dbReference type="GO" id="GO:0045892">
    <property type="term" value="P:negative regulation of DNA-templated transcription"/>
    <property type="evidence" value="ECO:0007669"/>
    <property type="project" value="UniProtKB-ARBA"/>
</dbReference>
<organism evidence="3 4">
    <name type="scientific">Cohaesibacter celericrescens</name>
    <dbReference type="NCBI Taxonomy" id="2067669"/>
    <lineage>
        <taxon>Bacteria</taxon>
        <taxon>Pseudomonadati</taxon>
        <taxon>Pseudomonadota</taxon>
        <taxon>Alphaproteobacteria</taxon>
        <taxon>Hyphomicrobiales</taxon>
        <taxon>Cohaesibacteraceae</taxon>
    </lineage>
</organism>
<dbReference type="PANTHER" id="PTHR33677">
    <property type="entry name" value="TRANSCRIPTIONAL REPRESSOR FRMR-RELATED"/>
    <property type="match status" value="1"/>
</dbReference>
<dbReference type="Gene3D" id="1.20.58.1000">
    <property type="entry name" value="Metal-sensitive repressor, helix protomer"/>
    <property type="match status" value="1"/>
</dbReference>
<dbReference type="GO" id="GO:0003677">
    <property type="term" value="F:DNA binding"/>
    <property type="evidence" value="ECO:0007669"/>
    <property type="project" value="InterPro"/>
</dbReference>
<evidence type="ECO:0000313" key="4">
    <source>
        <dbReference type="Proteomes" id="UP000234881"/>
    </source>
</evidence>
<dbReference type="RefSeq" id="WP_101532604.1">
    <property type="nucleotide sequence ID" value="NZ_PKUQ01000008.1"/>
</dbReference>
<dbReference type="GO" id="GO:0046872">
    <property type="term" value="F:metal ion binding"/>
    <property type="evidence" value="ECO:0007669"/>
    <property type="project" value="InterPro"/>
</dbReference>
<accession>A0A2N5XV11</accession>
<feature type="region of interest" description="Disordered" evidence="2">
    <location>
        <begin position="1"/>
        <end position="20"/>
    </location>
</feature>
<dbReference type="Proteomes" id="UP000234881">
    <property type="component" value="Unassembled WGS sequence"/>
</dbReference>
<sequence>MTDESNDDHSHLHIHASHPAITKRLKRASGHLSHVIEMIETHAGCTDIAQQLHAVEKAITNAKRVLIQDHIDHCLEGSVEADDATRSATLADFKTIAKYL</sequence>
<dbReference type="InterPro" id="IPR038390">
    <property type="entry name" value="Metal_Tscrpt_repr_sf"/>
</dbReference>
<dbReference type="AlphaFoldDB" id="A0A2N5XV11"/>
<dbReference type="PANTHER" id="PTHR33677:SF3">
    <property type="entry name" value="COPPER-SENSING TRANSCRIPTIONAL REPRESSOR RICR"/>
    <property type="match status" value="1"/>
</dbReference>
<dbReference type="OrthoDB" id="9811244at2"/>
<protein>
    <submittedName>
        <fullName evidence="3">Metal resistance protein</fullName>
    </submittedName>
</protein>